<dbReference type="RefSeq" id="WP_377769769.1">
    <property type="nucleotide sequence ID" value="NZ_JBHUHO010000008.1"/>
</dbReference>
<dbReference type="EMBL" id="JBHUHO010000008">
    <property type="protein sequence ID" value="MFD2114752.1"/>
    <property type="molecule type" value="Genomic_DNA"/>
</dbReference>
<sequence length="45" mass="5415">MERNARLKWGRVELVVERRKLAVERDSDLYWGGIEVVLEWNNSLE</sequence>
<gene>
    <name evidence="1" type="ORF">ACFSJH_03185</name>
</gene>
<evidence type="ECO:0000313" key="1">
    <source>
        <dbReference type="EMBL" id="MFD2114752.1"/>
    </source>
</evidence>
<dbReference type="Proteomes" id="UP001597362">
    <property type="component" value="Unassembled WGS sequence"/>
</dbReference>
<reference evidence="2" key="1">
    <citation type="journal article" date="2019" name="Int. J. Syst. Evol. Microbiol.">
        <title>The Global Catalogue of Microorganisms (GCM) 10K type strain sequencing project: providing services to taxonomists for standard genome sequencing and annotation.</title>
        <authorList>
            <consortium name="The Broad Institute Genomics Platform"/>
            <consortium name="The Broad Institute Genome Sequencing Center for Infectious Disease"/>
            <person name="Wu L."/>
            <person name="Ma J."/>
        </authorList>
    </citation>
    <scope>NUCLEOTIDE SEQUENCE [LARGE SCALE GENOMIC DNA]</scope>
    <source>
        <strain evidence="2">GH52</strain>
    </source>
</reference>
<proteinExistence type="predicted"/>
<comment type="caution">
    <text evidence="1">The sequence shown here is derived from an EMBL/GenBank/DDBJ whole genome shotgun (WGS) entry which is preliminary data.</text>
</comment>
<protein>
    <submittedName>
        <fullName evidence="1">Uncharacterized protein</fullName>
    </submittedName>
</protein>
<name>A0ABW4YGN3_9BACL</name>
<evidence type="ECO:0000313" key="2">
    <source>
        <dbReference type="Proteomes" id="UP001597362"/>
    </source>
</evidence>
<keyword evidence="2" id="KW-1185">Reference proteome</keyword>
<organism evidence="1 2">
    <name type="scientific">Paenibacillus yanchengensis</name>
    <dbReference type="NCBI Taxonomy" id="2035833"/>
    <lineage>
        <taxon>Bacteria</taxon>
        <taxon>Bacillati</taxon>
        <taxon>Bacillota</taxon>
        <taxon>Bacilli</taxon>
        <taxon>Bacillales</taxon>
        <taxon>Paenibacillaceae</taxon>
        <taxon>Paenibacillus</taxon>
    </lineage>
</organism>
<accession>A0ABW4YGN3</accession>